<evidence type="ECO:0000313" key="2">
    <source>
        <dbReference type="EMBL" id="RVW41444.1"/>
    </source>
</evidence>
<protein>
    <submittedName>
        <fullName evidence="2">Uncharacterized protein</fullName>
    </submittedName>
</protein>
<evidence type="ECO:0000313" key="3">
    <source>
        <dbReference type="Proteomes" id="UP000288805"/>
    </source>
</evidence>
<organism evidence="2 3">
    <name type="scientific">Vitis vinifera</name>
    <name type="common">Grape</name>
    <dbReference type="NCBI Taxonomy" id="29760"/>
    <lineage>
        <taxon>Eukaryota</taxon>
        <taxon>Viridiplantae</taxon>
        <taxon>Streptophyta</taxon>
        <taxon>Embryophyta</taxon>
        <taxon>Tracheophyta</taxon>
        <taxon>Spermatophyta</taxon>
        <taxon>Magnoliopsida</taxon>
        <taxon>eudicotyledons</taxon>
        <taxon>Gunneridae</taxon>
        <taxon>Pentapetalae</taxon>
        <taxon>rosids</taxon>
        <taxon>Vitales</taxon>
        <taxon>Vitaceae</taxon>
        <taxon>Viteae</taxon>
        <taxon>Vitis</taxon>
    </lineage>
</organism>
<accession>A0A438E166</accession>
<comment type="caution">
    <text evidence="2">The sequence shown here is derived from an EMBL/GenBank/DDBJ whole genome shotgun (WGS) entry which is preliminary data.</text>
</comment>
<feature type="region of interest" description="Disordered" evidence="1">
    <location>
        <begin position="86"/>
        <end position="113"/>
    </location>
</feature>
<reference evidence="2 3" key="1">
    <citation type="journal article" date="2018" name="PLoS Genet.">
        <title>Population sequencing reveals clonal diversity and ancestral inbreeding in the grapevine cultivar Chardonnay.</title>
        <authorList>
            <person name="Roach M.J."/>
            <person name="Johnson D.L."/>
            <person name="Bohlmann J."/>
            <person name="van Vuuren H.J."/>
            <person name="Jones S.J."/>
            <person name="Pretorius I.S."/>
            <person name="Schmidt S.A."/>
            <person name="Borneman A.R."/>
        </authorList>
    </citation>
    <scope>NUCLEOTIDE SEQUENCE [LARGE SCALE GENOMIC DNA]</scope>
    <source>
        <strain evidence="3">cv. Chardonnay</strain>
        <tissue evidence="2">Leaf</tissue>
    </source>
</reference>
<proteinExistence type="predicted"/>
<gene>
    <name evidence="2" type="ORF">CK203_094073</name>
</gene>
<evidence type="ECO:0000256" key="1">
    <source>
        <dbReference type="SAM" id="MobiDB-lite"/>
    </source>
</evidence>
<dbReference type="EMBL" id="QGNW01001437">
    <property type="protein sequence ID" value="RVW41444.1"/>
    <property type="molecule type" value="Genomic_DNA"/>
</dbReference>
<name>A0A438E166_VITVI</name>
<sequence>MSSNMPYWVFNYGNKEVEVKGTKEALQHTANDVGNISNDEILVKERVSELPPTLVVHGSIAPTTVQTPTIRIPTMTNVSTLVPGISNLQPPQGKHQGILRNERPIPQTKFGVD</sequence>
<dbReference type="AlphaFoldDB" id="A0A438E166"/>
<dbReference type="Proteomes" id="UP000288805">
    <property type="component" value="Unassembled WGS sequence"/>
</dbReference>